<feature type="compositionally biased region" description="Basic and acidic residues" evidence="1">
    <location>
        <begin position="30"/>
        <end position="44"/>
    </location>
</feature>
<sequence length="217" mass="23675">MDSRPPRPHSPVSMYVSYEMATTKPPKPLIKLEKQPKGPRKRADTPLPDQPGGIINPASHSTAAPSSAGHTHTPSIATADQQLRASSPFRQLRRKAKSDPQRQVSLGWMERLRRTPVAPIVDVDQLVVRSCHDDFEPALGIDVVNAPGRVSESSATSISSTPSSETIVEEESESHISCDDVYMGPDDAYTQHVSSFLRTVKFRPPSGLKILRAPSGH</sequence>
<dbReference type="Proteomes" id="UP000623467">
    <property type="component" value="Unassembled WGS sequence"/>
</dbReference>
<feature type="compositionally biased region" description="Polar residues" evidence="1">
    <location>
        <begin position="74"/>
        <end position="89"/>
    </location>
</feature>
<organism evidence="2 3">
    <name type="scientific">Mycena sanguinolenta</name>
    <dbReference type="NCBI Taxonomy" id="230812"/>
    <lineage>
        <taxon>Eukaryota</taxon>
        <taxon>Fungi</taxon>
        <taxon>Dikarya</taxon>
        <taxon>Basidiomycota</taxon>
        <taxon>Agaricomycotina</taxon>
        <taxon>Agaricomycetes</taxon>
        <taxon>Agaricomycetidae</taxon>
        <taxon>Agaricales</taxon>
        <taxon>Marasmiineae</taxon>
        <taxon>Mycenaceae</taxon>
        <taxon>Mycena</taxon>
    </lineage>
</organism>
<name>A0A8H6XUG1_9AGAR</name>
<feature type="region of interest" description="Disordered" evidence="1">
    <location>
        <begin position="20"/>
        <end position="102"/>
    </location>
</feature>
<comment type="caution">
    <text evidence="2">The sequence shown here is derived from an EMBL/GenBank/DDBJ whole genome shotgun (WGS) entry which is preliminary data.</text>
</comment>
<evidence type="ECO:0000313" key="3">
    <source>
        <dbReference type="Proteomes" id="UP000623467"/>
    </source>
</evidence>
<evidence type="ECO:0000313" key="2">
    <source>
        <dbReference type="EMBL" id="KAF7346786.1"/>
    </source>
</evidence>
<reference evidence="2" key="1">
    <citation type="submission" date="2020-05" db="EMBL/GenBank/DDBJ databases">
        <title>Mycena genomes resolve the evolution of fungal bioluminescence.</title>
        <authorList>
            <person name="Tsai I.J."/>
        </authorList>
    </citation>
    <scope>NUCLEOTIDE SEQUENCE</scope>
    <source>
        <strain evidence="2">160909Yilan</strain>
    </source>
</reference>
<accession>A0A8H6XUG1</accession>
<evidence type="ECO:0000256" key="1">
    <source>
        <dbReference type="SAM" id="MobiDB-lite"/>
    </source>
</evidence>
<proteinExistence type="predicted"/>
<gene>
    <name evidence="2" type="ORF">MSAN_01817200</name>
</gene>
<protein>
    <submittedName>
        <fullName evidence="2">Uncharacterized protein</fullName>
    </submittedName>
</protein>
<keyword evidence="3" id="KW-1185">Reference proteome</keyword>
<dbReference type="EMBL" id="JACAZH010000018">
    <property type="protein sequence ID" value="KAF7346786.1"/>
    <property type="molecule type" value="Genomic_DNA"/>
</dbReference>
<feature type="compositionally biased region" description="Low complexity" evidence="1">
    <location>
        <begin position="57"/>
        <end position="73"/>
    </location>
</feature>
<dbReference type="AlphaFoldDB" id="A0A8H6XUG1"/>